<evidence type="ECO:0000256" key="3">
    <source>
        <dbReference type="SAM" id="MobiDB-lite"/>
    </source>
</evidence>
<dbReference type="InterPro" id="IPR006224">
    <property type="entry name" value="PsdUridine_synth_RluA-like_CS"/>
</dbReference>
<evidence type="ECO:0000313" key="6">
    <source>
        <dbReference type="Proteomes" id="UP000070544"/>
    </source>
</evidence>
<dbReference type="EMBL" id="KQ965784">
    <property type="protein sequence ID" value="KXS12823.1"/>
    <property type="molecule type" value="Genomic_DNA"/>
</dbReference>
<dbReference type="PROSITE" id="PS50889">
    <property type="entry name" value="S4"/>
    <property type="match status" value="1"/>
</dbReference>
<gene>
    <name evidence="5" type="ORF">M427DRAFT_46088</name>
</gene>
<protein>
    <submittedName>
        <fullName evidence="5">Pseudouridine synthase</fullName>
    </submittedName>
</protein>
<dbReference type="InterPro" id="IPR050188">
    <property type="entry name" value="RluA_PseudoU_synthase"/>
</dbReference>
<dbReference type="OrthoDB" id="424794at2759"/>
<accession>A0A139A8V4</accession>
<feature type="domain" description="Pseudouridine synthase RsuA/RluA-like" evidence="4">
    <location>
        <begin position="151"/>
        <end position="305"/>
    </location>
</feature>
<feature type="region of interest" description="Disordered" evidence="3">
    <location>
        <begin position="1"/>
        <end position="41"/>
    </location>
</feature>
<feature type="active site" evidence="1">
    <location>
        <position position="197"/>
    </location>
</feature>
<reference evidence="5 6" key="1">
    <citation type="journal article" date="2015" name="Genome Biol. Evol.">
        <title>Phylogenomic analyses indicate that early fungi evolved digesting cell walls of algal ancestors of land plants.</title>
        <authorList>
            <person name="Chang Y."/>
            <person name="Wang S."/>
            <person name="Sekimoto S."/>
            <person name="Aerts A.L."/>
            <person name="Choi C."/>
            <person name="Clum A."/>
            <person name="LaButti K.M."/>
            <person name="Lindquist E.A."/>
            <person name="Yee Ngan C."/>
            <person name="Ohm R.A."/>
            <person name="Salamov A.A."/>
            <person name="Grigoriev I.V."/>
            <person name="Spatafora J.W."/>
            <person name="Berbee M.L."/>
        </authorList>
    </citation>
    <scope>NUCLEOTIDE SEQUENCE [LARGE SCALE GENOMIC DNA]</scope>
    <source>
        <strain evidence="5 6">JEL478</strain>
    </source>
</reference>
<proteinExistence type="predicted"/>
<evidence type="ECO:0000256" key="1">
    <source>
        <dbReference type="PIRSR" id="PIRSR606225-1"/>
    </source>
</evidence>
<dbReference type="GO" id="GO:0009982">
    <property type="term" value="F:pseudouridine synthase activity"/>
    <property type="evidence" value="ECO:0007669"/>
    <property type="project" value="InterPro"/>
</dbReference>
<dbReference type="NCBIfam" id="TIGR00005">
    <property type="entry name" value="rluA_subfam"/>
    <property type="match status" value="1"/>
</dbReference>
<feature type="region of interest" description="Disordered" evidence="3">
    <location>
        <begin position="471"/>
        <end position="503"/>
    </location>
</feature>
<keyword evidence="6" id="KW-1185">Reference proteome</keyword>
<sequence length="554" mass="62326">METSVPPVTPGQSRRRNHSVDPTAKKPKRQKRETDAFANPFWPGSTEDPEYFFDGGLRKVKPYFWTYNAYVKKRWMGRTLIDVFVSEFKDSTEEYYRKAIGSRLIVVNGKPIQPDYVLRDGDRISHSIHRHEPPVTAQPIEIVDTLSVQGVVVISKPAGLTVHSSGRYHQNTLLHILRREYGEVFGDSTPQLVNRLDRLTSGLMLIASTVERCREMERALRSRSVRKEYVCRVLGVFPETPITVDKHMLTVSHKLALNSVADDPSHPDAKHAVTEFERVSTNGFTSVVRARPRTGRTHQIRVHLQWLGGWCGRSWYRTPKSYGSGSTGFPIANDPLYCNSFWTSALSNPPTSTTPAATTVAAPSVSTSTARAVADAMLSQSRIYEDRRRAEMERRLHAAFDAVPDSVANSRTQCEGHAERGGAAEPPKRIPCMDCVSPLPDPVPDLLQMWLHAYEYENVPGEVFVEEEEVGEVGAEKENDEGLTEGSKKLGAESLGDSSSTSSVITDNFKLDTHPWKFWTRWPVWAQEDFEGDREIVERFASQYGRSGEGTTWE</sequence>
<dbReference type="InterPro" id="IPR006225">
    <property type="entry name" value="PsdUridine_synth_RluC/D"/>
</dbReference>
<dbReference type="Proteomes" id="UP000070544">
    <property type="component" value="Unassembled WGS sequence"/>
</dbReference>
<dbReference type="Gene3D" id="3.30.2350.10">
    <property type="entry name" value="Pseudouridine synthase"/>
    <property type="match status" value="1"/>
</dbReference>
<evidence type="ECO:0000313" key="5">
    <source>
        <dbReference type="EMBL" id="KXS12823.1"/>
    </source>
</evidence>
<evidence type="ECO:0000256" key="2">
    <source>
        <dbReference type="PROSITE-ProRule" id="PRU00182"/>
    </source>
</evidence>
<dbReference type="InterPro" id="IPR020103">
    <property type="entry name" value="PsdUridine_synth_cat_dom_sf"/>
</dbReference>
<dbReference type="Pfam" id="PF00849">
    <property type="entry name" value="PseudoU_synth_2"/>
    <property type="match status" value="1"/>
</dbReference>
<evidence type="ECO:0000259" key="4">
    <source>
        <dbReference type="Pfam" id="PF00849"/>
    </source>
</evidence>
<dbReference type="InterPro" id="IPR006145">
    <property type="entry name" value="PsdUridine_synth_RsuA/RluA"/>
</dbReference>
<dbReference type="GO" id="GO:0003723">
    <property type="term" value="F:RNA binding"/>
    <property type="evidence" value="ECO:0007669"/>
    <property type="project" value="UniProtKB-KW"/>
</dbReference>
<dbReference type="SUPFAM" id="SSF55174">
    <property type="entry name" value="Alpha-L RNA-binding motif"/>
    <property type="match status" value="1"/>
</dbReference>
<dbReference type="AlphaFoldDB" id="A0A139A8V4"/>
<dbReference type="PANTHER" id="PTHR21600">
    <property type="entry name" value="MITOCHONDRIAL RNA PSEUDOURIDINE SYNTHASE"/>
    <property type="match status" value="1"/>
</dbReference>
<name>A0A139A8V4_GONPJ</name>
<dbReference type="PROSITE" id="PS01129">
    <property type="entry name" value="PSI_RLU"/>
    <property type="match status" value="1"/>
</dbReference>
<organism evidence="5 6">
    <name type="scientific">Gonapodya prolifera (strain JEL478)</name>
    <name type="common">Monoblepharis prolifera</name>
    <dbReference type="NCBI Taxonomy" id="1344416"/>
    <lineage>
        <taxon>Eukaryota</taxon>
        <taxon>Fungi</taxon>
        <taxon>Fungi incertae sedis</taxon>
        <taxon>Chytridiomycota</taxon>
        <taxon>Chytridiomycota incertae sedis</taxon>
        <taxon>Monoblepharidomycetes</taxon>
        <taxon>Monoblepharidales</taxon>
        <taxon>Gonapodyaceae</taxon>
        <taxon>Gonapodya</taxon>
    </lineage>
</organism>
<dbReference type="GO" id="GO:0000455">
    <property type="term" value="P:enzyme-directed rRNA pseudouridine synthesis"/>
    <property type="evidence" value="ECO:0007669"/>
    <property type="project" value="TreeGrafter"/>
</dbReference>
<dbReference type="PANTHER" id="PTHR21600:SF40">
    <property type="entry name" value="PSEUDOURIDYLATE SYNTHASE RPUSD2"/>
    <property type="match status" value="1"/>
</dbReference>
<dbReference type="SUPFAM" id="SSF55120">
    <property type="entry name" value="Pseudouridine synthase"/>
    <property type="match status" value="1"/>
</dbReference>
<dbReference type="STRING" id="1344416.A0A139A8V4"/>
<keyword evidence="2" id="KW-0694">RNA-binding</keyword>